<gene>
    <name evidence="2" type="ORF">AU210_016383</name>
</gene>
<accession>A0A2H3FSV1</accession>
<dbReference type="Proteomes" id="UP000219602">
    <property type="component" value="Unassembled WGS sequence"/>
</dbReference>
<evidence type="ECO:0000313" key="2">
    <source>
        <dbReference type="EMBL" id="PCD21420.1"/>
    </source>
</evidence>
<reference evidence="2 3" key="1">
    <citation type="journal article" date="2016" name="Environ. Microbiol.">
        <title>Effector profiles distinguish formae speciales of Fusarium oxysporum.</title>
        <authorList>
            <person name="van Dam P."/>
            <person name="Fokkens L."/>
            <person name="Schmidt S.M."/>
            <person name="Linmans J.H."/>
            <person name="Kistler H.C."/>
            <person name="Ma L.J."/>
            <person name="Rep M."/>
        </authorList>
    </citation>
    <scope>NUCLEOTIDE SEQUENCE [LARGE SCALE GENOMIC DNA]</scope>
    <source>
        <strain evidence="2 3">Forc016</strain>
    </source>
</reference>
<dbReference type="AlphaFoldDB" id="A0A2H3FSV1"/>
<feature type="compositionally biased region" description="Acidic residues" evidence="1">
    <location>
        <begin position="47"/>
        <end position="74"/>
    </location>
</feature>
<feature type="region of interest" description="Disordered" evidence="1">
    <location>
        <begin position="43"/>
        <end position="79"/>
    </location>
</feature>
<name>A0A2H3FSV1_FUSOX</name>
<reference evidence="2 3" key="2">
    <citation type="journal article" date="2017" name="Sci. Rep.">
        <title>A mobile pathogenicity chromosome in Fusarium oxysporum for infection of multiple cucurbit species.</title>
        <authorList>
            <person name="van Dam P."/>
            <person name="Fokkens L."/>
            <person name="Ayukawa Y."/>
            <person name="van der Gragt M."/>
            <person name="Ter Horst A."/>
            <person name="Brankovics B."/>
            <person name="Houterman P.M."/>
            <person name="Arie T."/>
            <person name="Rep M."/>
        </authorList>
    </citation>
    <scope>NUCLEOTIDE SEQUENCE [LARGE SCALE GENOMIC DNA]</scope>
    <source>
        <strain evidence="2 3">Forc016</strain>
    </source>
</reference>
<protein>
    <submittedName>
        <fullName evidence="2">Uncharacterized protein</fullName>
    </submittedName>
</protein>
<proteinExistence type="predicted"/>
<comment type="caution">
    <text evidence="2">The sequence shown here is derived from an EMBL/GenBank/DDBJ whole genome shotgun (WGS) entry which is preliminary data.</text>
</comment>
<sequence length="229" mass="26295">MKSLKDPWDIFKALKYLGNRPGEAMGLCLLVLDAQIPWLYLEREDGSDTETESDEMETESEDGSEDDGGDESENDSYTNDCSMPSLDNLGFIDIQPQLEDAETEMLKLIWSITSCKRRYYGQEGSTMPHRILTAKGTKLFFVDSKRPSLRHQMLNAVANGLTPEQKQFIHLILVFWAKVEVIELANDLLQKQPSPEQERILHFLGNSKELFNPEEGEWLDKAIRVHYQH</sequence>
<evidence type="ECO:0000256" key="1">
    <source>
        <dbReference type="SAM" id="MobiDB-lite"/>
    </source>
</evidence>
<dbReference type="EMBL" id="MABQ02000013">
    <property type="protein sequence ID" value="PCD21420.1"/>
    <property type="molecule type" value="Genomic_DNA"/>
</dbReference>
<organism evidence="2 3">
    <name type="scientific">Fusarium oxysporum f. sp. radicis-cucumerinum</name>
    <dbReference type="NCBI Taxonomy" id="327505"/>
    <lineage>
        <taxon>Eukaryota</taxon>
        <taxon>Fungi</taxon>
        <taxon>Dikarya</taxon>
        <taxon>Ascomycota</taxon>
        <taxon>Pezizomycotina</taxon>
        <taxon>Sordariomycetes</taxon>
        <taxon>Hypocreomycetidae</taxon>
        <taxon>Hypocreales</taxon>
        <taxon>Nectriaceae</taxon>
        <taxon>Fusarium</taxon>
        <taxon>Fusarium oxysporum species complex</taxon>
    </lineage>
</organism>
<evidence type="ECO:0000313" key="3">
    <source>
        <dbReference type="Proteomes" id="UP000219602"/>
    </source>
</evidence>